<dbReference type="Proteomes" id="UP001357733">
    <property type="component" value="Unassembled WGS sequence"/>
</dbReference>
<sequence>MAEFNIKTLNKLFIDWIVSDQRCILSKENETNKTLVTNGIVGYFLPENEILIDHQSVNEKGCGVFDNFEFKKPLLDTMTLEEHGGKPLRKFISQYDNKDKDFEVYVNDKLLKHFKDCYFWSMGPKKQVLVTRVIDADGPADVIGFVMPINRNW</sequence>
<accession>A0AAW9MW23</accession>
<keyword evidence="2" id="KW-1185">Reference proteome</keyword>
<comment type="caution">
    <text evidence="1">The sequence shown here is derived from an EMBL/GenBank/DDBJ whole genome shotgun (WGS) entry which is preliminary data.</text>
</comment>
<proteinExistence type="predicted"/>
<evidence type="ECO:0000313" key="1">
    <source>
        <dbReference type="EMBL" id="MEB3428897.1"/>
    </source>
</evidence>
<organism evidence="1 2">
    <name type="scientific">Citroniella saccharovorans</name>
    <dbReference type="NCBI Taxonomy" id="2053367"/>
    <lineage>
        <taxon>Bacteria</taxon>
        <taxon>Bacillati</taxon>
        <taxon>Bacillota</taxon>
        <taxon>Tissierellia</taxon>
        <taxon>Tissierellales</taxon>
        <taxon>Peptoniphilaceae</taxon>
        <taxon>Citroniella</taxon>
    </lineage>
</organism>
<protein>
    <submittedName>
        <fullName evidence="1">Uncharacterized protein</fullName>
    </submittedName>
</protein>
<evidence type="ECO:0000313" key="2">
    <source>
        <dbReference type="Proteomes" id="UP001357733"/>
    </source>
</evidence>
<name>A0AAW9MW23_9FIRM</name>
<reference evidence="1 2" key="1">
    <citation type="submission" date="2024-01" db="EMBL/GenBank/DDBJ databases">
        <title>Complete genome sequence of Citroniella saccharovorans strain M6.X9, isolated from human fecal sample.</title>
        <authorList>
            <person name="Cheng G."/>
            <person name="Westerholm M."/>
            <person name="Schnurer A."/>
        </authorList>
    </citation>
    <scope>NUCLEOTIDE SEQUENCE [LARGE SCALE GENOMIC DNA]</scope>
    <source>
        <strain evidence="1 2">DSM 29873</strain>
    </source>
</reference>
<gene>
    <name evidence="1" type="ORF">VLK81_02470</name>
</gene>
<dbReference type="RefSeq" id="WP_324618971.1">
    <property type="nucleotide sequence ID" value="NZ_JAYKOT010000002.1"/>
</dbReference>
<dbReference type="AlphaFoldDB" id="A0AAW9MW23"/>
<dbReference type="EMBL" id="JAYKOT010000002">
    <property type="protein sequence ID" value="MEB3428897.1"/>
    <property type="molecule type" value="Genomic_DNA"/>
</dbReference>